<keyword evidence="3" id="KW-1185">Reference proteome</keyword>
<evidence type="ECO:0000313" key="2">
    <source>
        <dbReference type="EMBL" id="KAG5500432.1"/>
    </source>
</evidence>
<name>A0A836I8J6_9TRYP</name>
<sequence length="403" mass="43121">MFFSGGTFGSASEARDANKRPSGRRHQPRDMAEVQANIDADTGILKTSAEGARRSAAQKNMASGPSFLDRMFEHSATIVESSNPTRRRGSAPADHLNIFSWQNNPPASRGPGQGHAPALSEPRAGRPVVATAALPTAEDRRAVESKKFESNRDGVFLRFTDDPKTKGKADARDGGARPGAEPGKPVTSFPTGGDMGGSLMRGESLKVCGRRGKAAAPASNKRGMEEGSGVAGFPGMGERSAPRAVPRLTRKPVESNVFPQAVSERAQQGSFSEDHSARLPPPPTPAPKAESVPSYLIEDQDYEDRRYTNACDAGAYGRQPQTQTIEMDDDDDEGYGYDDHAYTDGPVADAPHHPEGGHHPEWLRAPSGGVSPSRFPANSPSVQPRRYNFDTEGKLFCQGDVPS</sequence>
<feature type="region of interest" description="Disordered" evidence="1">
    <location>
        <begin position="78"/>
        <end position="126"/>
    </location>
</feature>
<feature type="compositionally biased region" description="Basic and acidic residues" evidence="1">
    <location>
        <begin position="350"/>
        <end position="362"/>
    </location>
</feature>
<dbReference type="AlphaFoldDB" id="A0A836I8J6"/>
<feature type="region of interest" description="Disordered" evidence="1">
    <location>
        <begin position="157"/>
        <end position="403"/>
    </location>
</feature>
<dbReference type="EMBL" id="JAFJZO010000028">
    <property type="protein sequence ID" value="KAG5500432.1"/>
    <property type="molecule type" value="Genomic_DNA"/>
</dbReference>
<evidence type="ECO:0000313" key="3">
    <source>
        <dbReference type="Proteomes" id="UP000674318"/>
    </source>
</evidence>
<feature type="compositionally biased region" description="Acidic residues" evidence="1">
    <location>
        <begin position="326"/>
        <end position="336"/>
    </location>
</feature>
<dbReference type="GeneID" id="94289604"/>
<proteinExistence type="predicted"/>
<comment type="caution">
    <text evidence="2">The sequence shown here is derived from an EMBL/GenBank/DDBJ whole genome shotgun (WGS) entry which is preliminary data.</text>
</comment>
<reference evidence="2 3" key="1">
    <citation type="submission" date="2021-02" db="EMBL/GenBank/DDBJ databases">
        <title>Porcisia hertigi Genome sequencing and assembly.</title>
        <authorList>
            <person name="Almutairi H."/>
            <person name="Gatherer D."/>
        </authorList>
    </citation>
    <scope>NUCLEOTIDE SEQUENCE [LARGE SCALE GENOMIC DNA]</scope>
    <source>
        <strain evidence="2 3">C119</strain>
    </source>
</reference>
<evidence type="ECO:0000256" key="1">
    <source>
        <dbReference type="SAM" id="MobiDB-lite"/>
    </source>
</evidence>
<dbReference type="OrthoDB" id="261292at2759"/>
<organism evidence="2 3">
    <name type="scientific">Porcisia hertigi</name>
    <dbReference type="NCBI Taxonomy" id="2761500"/>
    <lineage>
        <taxon>Eukaryota</taxon>
        <taxon>Discoba</taxon>
        <taxon>Euglenozoa</taxon>
        <taxon>Kinetoplastea</taxon>
        <taxon>Metakinetoplastina</taxon>
        <taxon>Trypanosomatida</taxon>
        <taxon>Trypanosomatidae</taxon>
        <taxon>Leishmaniinae</taxon>
        <taxon>Porcisia</taxon>
    </lineage>
</organism>
<accession>A0A836I8J6</accession>
<protein>
    <submittedName>
        <fullName evidence="2">Uncharacterized protein</fullName>
    </submittedName>
</protein>
<feature type="region of interest" description="Disordered" evidence="1">
    <location>
        <begin position="1"/>
        <end position="61"/>
    </location>
</feature>
<dbReference type="KEGG" id="phet:94289604"/>
<feature type="compositionally biased region" description="Basic and acidic residues" evidence="1">
    <location>
        <begin position="159"/>
        <end position="175"/>
    </location>
</feature>
<gene>
    <name evidence="2" type="ORF">JKF63_03525</name>
</gene>
<dbReference type="RefSeq" id="XP_067755766.1">
    <property type="nucleotide sequence ID" value="XM_067899527.1"/>
</dbReference>
<dbReference type="Proteomes" id="UP000674318">
    <property type="component" value="Chromosome 28"/>
</dbReference>